<keyword evidence="2" id="KW-1185">Reference proteome</keyword>
<dbReference type="Proteomes" id="UP000593952">
    <property type="component" value="Segment"/>
</dbReference>
<evidence type="ECO:0000313" key="1">
    <source>
        <dbReference type="EMBL" id="QOV06299.1"/>
    </source>
</evidence>
<accession>A0A7S6R7H0</accession>
<evidence type="ECO:0000313" key="2">
    <source>
        <dbReference type="Proteomes" id="UP000593952"/>
    </source>
</evidence>
<sequence>MMESGVVEIRFILDREITSEETSRIAETGSFMSLDYMVSNYGDPEKILKQFFRVYPGKETSLALLVTVLQTIAKTEIPK</sequence>
<name>A0A7S6R7H0_9CAUD</name>
<dbReference type="EMBL" id="MT708549">
    <property type="protein sequence ID" value="QOV06299.1"/>
    <property type="molecule type" value="Genomic_DNA"/>
</dbReference>
<organism evidence="1 2">
    <name type="scientific">Burkholderia phage Maja</name>
    <dbReference type="NCBI Taxonomy" id="2767571"/>
    <lineage>
        <taxon>Viruses</taxon>
        <taxon>Duplodnaviria</taxon>
        <taxon>Heunggongvirae</taxon>
        <taxon>Uroviricota</taxon>
        <taxon>Caudoviricetes</taxon>
        <taxon>Lindbergviridae</taxon>
        <taxon>Gladiolivirus</taxon>
        <taxon>Gladiolivirus maja</taxon>
    </lineage>
</organism>
<gene>
    <name evidence="1" type="ORF">CPT_Maja_079</name>
</gene>
<proteinExistence type="predicted"/>
<protein>
    <submittedName>
        <fullName evidence="1">Uncharacterized protein</fullName>
    </submittedName>
</protein>
<reference evidence="1 2" key="1">
    <citation type="submission" date="2020-07" db="EMBL/GenBank/DDBJ databases">
        <title>Complete genome sequence of Burkholderia gladioli phage Maja.</title>
        <authorList>
            <person name="Yu Z."/>
            <person name="Yao G.W."/>
            <person name="Guadalupe Vizoso-Pinto M."/>
            <person name="Sun L."/>
            <person name="Le T."/>
            <person name="Gonzalez C."/>
            <person name="Young R."/>
            <person name="Liu M."/>
        </authorList>
    </citation>
    <scope>NUCLEOTIDE SEQUENCE [LARGE SCALE GENOMIC DNA]</scope>
</reference>